<feature type="binding site" evidence="3">
    <location>
        <position position="59"/>
    </location>
    <ligand>
        <name>substrate</name>
    </ligand>
</feature>
<dbReference type="InterPro" id="IPR050275">
    <property type="entry name" value="PGM_Phosphatase"/>
</dbReference>
<feature type="active site" description="Proton donor/acceptor" evidence="2">
    <location>
        <position position="83"/>
    </location>
</feature>
<dbReference type="Proteomes" id="UP000006556">
    <property type="component" value="Chromosome"/>
</dbReference>
<dbReference type="GO" id="GO:0043755">
    <property type="term" value="F:alpha-ribazole phosphatase activity"/>
    <property type="evidence" value="ECO:0007669"/>
    <property type="project" value="UniProtKB-UniRule"/>
</dbReference>
<dbReference type="EC" id="3.1.3.73" evidence="1"/>
<proteinExistence type="predicted"/>
<dbReference type="CDD" id="cd07067">
    <property type="entry name" value="HP_PGM_like"/>
    <property type="match status" value="1"/>
</dbReference>
<evidence type="ECO:0000256" key="2">
    <source>
        <dbReference type="PIRSR" id="PIRSR613078-1"/>
    </source>
</evidence>
<protein>
    <recommendedName>
        <fullName evidence="1">Alpha-ribazole phosphatase</fullName>
        <ecNumber evidence="1">3.1.3.73</ecNumber>
    </recommendedName>
</protein>
<gene>
    <name evidence="4" type="primary">GpmB</name>
    <name evidence="4" type="ordered locus">PTH_1315</name>
</gene>
<dbReference type="GO" id="GO:0009236">
    <property type="term" value="P:cobalamin biosynthetic process"/>
    <property type="evidence" value="ECO:0007669"/>
    <property type="project" value="UniProtKB-UniRule"/>
</dbReference>
<sequence>MNCRIFLVRHGETEWNALMKYQGQTDVPLSEKGRQQAELIGRRLAAEKLHGVYSSDLKRAYETAEYISKYHGLNVNTVPELRELNFGAWEGLTSKDISRLYANEISRWWESPLTTRIPGGETLGEMVERSVAAIKKIVSLHQGENVAVVSHGGAIRSIVGNLLGMDLNKYWRLRLDNACLSILDFPEWEKGVLVLFNDCSHLSTNNHFSKTVLPAGK</sequence>
<dbReference type="InterPro" id="IPR029033">
    <property type="entry name" value="His_PPase_superfam"/>
</dbReference>
<evidence type="ECO:0000256" key="1">
    <source>
        <dbReference type="NCBIfam" id="TIGR03162"/>
    </source>
</evidence>
<dbReference type="Pfam" id="PF00300">
    <property type="entry name" value="His_Phos_1"/>
    <property type="match status" value="1"/>
</dbReference>
<dbReference type="PANTHER" id="PTHR48100">
    <property type="entry name" value="BROAD-SPECIFICITY PHOSPHATASE YOR283W-RELATED"/>
    <property type="match status" value="1"/>
</dbReference>
<reference evidence="5" key="1">
    <citation type="journal article" date="2008" name="Genome Res.">
        <title>The genome of Pelotomaculum thermopropionicum reveals niche-associated evolution in anaerobic microbiota.</title>
        <authorList>
            <person name="Kosaka T."/>
            <person name="Kato S."/>
            <person name="Shimoyama T."/>
            <person name="Ishii S."/>
            <person name="Abe T."/>
            <person name="Watanabe K."/>
        </authorList>
    </citation>
    <scope>NUCLEOTIDE SEQUENCE [LARGE SCALE GENOMIC DNA]</scope>
    <source>
        <strain evidence="5">DSM 13744 / JCM 10971 / SI</strain>
    </source>
</reference>
<dbReference type="SUPFAM" id="SSF53254">
    <property type="entry name" value="Phosphoglycerate mutase-like"/>
    <property type="match status" value="1"/>
</dbReference>
<dbReference type="eggNOG" id="COG0406">
    <property type="taxonomic scope" value="Bacteria"/>
</dbReference>
<dbReference type="AlphaFoldDB" id="A5D2P8"/>
<dbReference type="HOGENOM" id="CLU_033323_8_4_9"/>
<dbReference type="InterPro" id="IPR013078">
    <property type="entry name" value="His_Pase_superF_clade-1"/>
</dbReference>
<feature type="binding site" evidence="3">
    <location>
        <begin position="9"/>
        <end position="16"/>
    </location>
    <ligand>
        <name>substrate</name>
    </ligand>
</feature>
<keyword evidence="5" id="KW-1185">Reference proteome</keyword>
<dbReference type="InterPro" id="IPR001345">
    <property type="entry name" value="PG/BPGM_mutase_AS"/>
</dbReference>
<evidence type="ECO:0000256" key="3">
    <source>
        <dbReference type="PIRSR" id="PIRSR613078-2"/>
    </source>
</evidence>
<dbReference type="KEGG" id="pth:PTH_1315"/>
<feature type="active site" description="Tele-phosphohistidine intermediate" evidence="2">
    <location>
        <position position="10"/>
    </location>
</feature>
<organism evidence="4 5">
    <name type="scientific">Pelotomaculum thermopropionicum (strain DSM 13744 / JCM 10971 / SI)</name>
    <dbReference type="NCBI Taxonomy" id="370438"/>
    <lineage>
        <taxon>Bacteria</taxon>
        <taxon>Bacillati</taxon>
        <taxon>Bacillota</taxon>
        <taxon>Clostridia</taxon>
        <taxon>Eubacteriales</taxon>
        <taxon>Desulfotomaculaceae</taxon>
        <taxon>Pelotomaculum</taxon>
    </lineage>
</organism>
<accession>A5D2P8</accession>
<dbReference type="EMBL" id="AP009389">
    <property type="protein sequence ID" value="BAF59496.1"/>
    <property type="molecule type" value="Genomic_DNA"/>
</dbReference>
<evidence type="ECO:0000313" key="5">
    <source>
        <dbReference type="Proteomes" id="UP000006556"/>
    </source>
</evidence>
<dbReference type="NCBIfam" id="TIGR03162">
    <property type="entry name" value="ribazole_cobC"/>
    <property type="match status" value="1"/>
</dbReference>
<dbReference type="PROSITE" id="PS00175">
    <property type="entry name" value="PG_MUTASE"/>
    <property type="match status" value="1"/>
</dbReference>
<evidence type="ECO:0000313" key="4">
    <source>
        <dbReference type="EMBL" id="BAF59496.1"/>
    </source>
</evidence>
<dbReference type="SMART" id="SM00855">
    <property type="entry name" value="PGAM"/>
    <property type="match status" value="1"/>
</dbReference>
<name>A5D2P8_PELTS</name>
<dbReference type="Gene3D" id="3.40.50.1240">
    <property type="entry name" value="Phosphoglycerate mutase-like"/>
    <property type="match status" value="1"/>
</dbReference>
<dbReference type="InterPro" id="IPR017578">
    <property type="entry name" value="Ribazole_CobC"/>
</dbReference>
<dbReference type="STRING" id="370438.PTH_1315"/>